<evidence type="ECO:0000313" key="3">
    <source>
        <dbReference type="Proteomes" id="UP001150062"/>
    </source>
</evidence>
<comment type="caution">
    <text evidence="2">The sequence shown here is derived from an EMBL/GenBank/DDBJ whole genome shotgun (WGS) entry which is preliminary data.</text>
</comment>
<accession>A0ABQ8ZAT2</accession>
<evidence type="ECO:0000256" key="1">
    <source>
        <dbReference type="SAM" id="MobiDB-lite"/>
    </source>
</evidence>
<gene>
    <name evidence="2" type="ORF">M0813_12880</name>
</gene>
<name>A0ABQ8ZAT2_9EUKA</name>
<proteinExistence type="predicted"/>
<feature type="region of interest" description="Disordered" evidence="1">
    <location>
        <begin position="78"/>
        <end position="106"/>
    </location>
</feature>
<dbReference type="CDD" id="cd14273">
    <property type="entry name" value="UBA_TAP-C_like"/>
    <property type="match status" value="1"/>
</dbReference>
<protein>
    <submittedName>
        <fullName evidence="2">Uncharacterized protein</fullName>
    </submittedName>
</protein>
<feature type="compositionally biased region" description="Acidic residues" evidence="1">
    <location>
        <begin position="82"/>
        <end position="102"/>
    </location>
</feature>
<evidence type="ECO:0000313" key="2">
    <source>
        <dbReference type="EMBL" id="KAJ6253982.1"/>
    </source>
</evidence>
<organism evidence="2 3">
    <name type="scientific">Anaeramoeba flamelloides</name>
    <dbReference type="NCBI Taxonomy" id="1746091"/>
    <lineage>
        <taxon>Eukaryota</taxon>
        <taxon>Metamonada</taxon>
        <taxon>Anaeramoebidae</taxon>
        <taxon>Anaeramoeba</taxon>
    </lineage>
</organism>
<dbReference type="EMBL" id="JAOAOG010000027">
    <property type="protein sequence ID" value="KAJ6253982.1"/>
    <property type="molecule type" value="Genomic_DNA"/>
</dbReference>
<dbReference type="Proteomes" id="UP001150062">
    <property type="component" value="Unassembled WGS sequence"/>
</dbReference>
<keyword evidence="3" id="KW-1185">Reference proteome</keyword>
<reference evidence="2" key="1">
    <citation type="submission" date="2022-08" db="EMBL/GenBank/DDBJ databases">
        <title>Novel sulfate-reducing endosymbionts in the free-living metamonad Anaeramoeba.</title>
        <authorList>
            <person name="Jerlstrom-Hultqvist J."/>
            <person name="Cepicka I."/>
            <person name="Gallot-Lavallee L."/>
            <person name="Salas-Leiva D."/>
            <person name="Curtis B.A."/>
            <person name="Zahonova K."/>
            <person name="Pipaliya S."/>
            <person name="Dacks J."/>
            <person name="Roger A.J."/>
        </authorList>
    </citation>
    <scope>NUCLEOTIDE SEQUENCE</scope>
    <source>
        <strain evidence="2">Schooner1</strain>
    </source>
</reference>
<sequence length="272" mass="32355">MLKQKVKPLLEEQKNILVQQFSEETGCKVGDAVDYLSFANYDLELSMALFLLMQLKDTTKTQRKRSFNMGLGTKREIKQEEQQEQEQEQEQVQEQEEEEEEQQFQMNEKEEILKKELPQEKGVVINGYEDLRPEEIKKSKICAKRTKRKPFKIIKRHRRKVKTTKQLSMEELKFFINQKPCPSWEARLTAFRCYDTTLMKGFKNGKPSNETIEIEKCLFKLYLKLNNGKISSKNLQRGVITFLERKGYEKVDDRSRKTMLFHRTRSNKSVNH</sequence>